<dbReference type="PANTHER" id="PTHR15239">
    <property type="entry name" value="NUCLEAR EXPORT MEDIATOR FACTOR NEMF"/>
    <property type="match status" value="1"/>
</dbReference>
<comment type="subcellular location">
    <subcellularLocation>
        <location evidence="1">Cytoplasm</location>
    </subcellularLocation>
</comment>
<dbReference type="InterPro" id="IPR021846">
    <property type="entry name" value="NFACT-C"/>
</dbReference>
<evidence type="ECO:0000313" key="10">
    <source>
        <dbReference type="Proteomes" id="UP000002899"/>
    </source>
</evidence>
<evidence type="ECO:0000313" key="9">
    <source>
        <dbReference type="EMBL" id="SIO73327.1"/>
    </source>
</evidence>
<dbReference type="VEuPathDB" id="PiroplasmaDB:BMR1_01G01860_2"/>
<dbReference type="Pfam" id="PF05833">
    <property type="entry name" value="NFACT_N"/>
    <property type="match status" value="1"/>
</dbReference>
<dbReference type="InterPro" id="IPR051608">
    <property type="entry name" value="RQC_Subunit_NEMF"/>
</dbReference>
<dbReference type="GO" id="GO:1990112">
    <property type="term" value="C:RQC complex"/>
    <property type="evidence" value="ECO:0007669"/>
    <property type="project" value="TreeGrafter"/>
</dbReference>
<dbReference type="GO" id="GO:0000049">
    <property type="term" value="F:tRNA binding"/>
    <property type="evidence" value="ECO:0007669"/>
    <property type="project" value="TreeGrafter"/>
</dbReference>
<dbReference type="PANTHER" id="PTHR15239:SF6">
    <property type="entry name" value="RIBOSOME QUALITY CONTROL COMPLEX SUBUNIT NEMF"/>
    <property type="match status" value="1"/>
</dbReference>
<dbReference type="RefSeq" id="XP_021337429.1">
    <property type="nucleotide sequence ID" value="XM_021482821.1"/>
</dbReference>
<feature type="domain" description="NFACT RNA-binding" evidence="7">
    <location>
        <begin position="477"/>
        <end position="587"/>
    </location>
</feature>
<evidence type="ECO:0000256" key="4">
    <source>
        <dbReference type="ARBA" id="ARBA00023054"/>
    </source>
</evidence>
<evidence type="ECO:0000259" key="8">
    <source>
        <dbReference type="Pfam" id="PF11923"/>
    </source>
</evidence>
<feature type="compositionally biased region" description="Basic residues" evidence="6">
    <location>
        <begin position="701"/>
        <end position="711"/>
    </location>
</feature>
<dbReference type="Pfam" id="PF05670">
    <property type="entry name" value="NFACT-R_1"/>
    <property type="match status" value="1"/>
</dbReference>
<sequence length="902" mass="102055">MRVMTSLDICAVLKEIKEAIVGGSVINLYDVSKKVYILKVSNRDSKFFLLLEAGSRIHLTQFMRSKDSMPSGFTMKLRKHLKGKRVSKVRQLGLDRVVDIVFGTGDYEHHLIIQFYVSGNIFLTDNEYKILTSLRQHVPELKQSNSNIYPIPAVSNELPINPDLCGISVDNVKKFLKVGNYMITEMKRIMPYLNTSNIKQFIVHNEQISEDNIDQCAERLVCAILKISELLETLKKGNNGGYVTLDPKYVNSSLDCIPATALIDYSPIIAEIDTRNCVSFNSYNECLDFYFGKFETFEKPTKKPSKAEKIKIDQEKRISNMKTQVQIAEKNAYLIDKHSALVDECISLMRTLIATGSRWDDIWDEIELQKQMGHEIAILFDRVDFKTGEIFLSLKENSDDEDVCIVPVSVNQSVFSNLRGIHNMRKNILAKIDRTGLSMAMAIKNVQKNDKTPNKSDKSSTKQVERIKVKKRYWFEKFKWFISSDDYLVLAGRDSIQNEILVKRHMESNDIYIHADIHGAASCIVKNNSSDPIPQRTLIEAGQFSVCNSSAWKAKFMTSAWWVESSQVSKTPETGEYLPSGSFVIRGKKNFLPPSKLEMGLAVIYLNQYLDQDGANETSIGYCTGIVHNDVITRENDVLPNNIDGVQNITNDIKEGIAYQAEVVEINANDKSQKGASFTVQRIAKASNIVGKKKSDGKLVRGQKSKKKRMKKYEDQDSDIEEIRMMLMGSSKPIKHKSQPDEQIVEKKQSVREDIIRIEKPFYRPPPFTTALISKVSYTDQSTDASFEEANLTIPASTDSHRTNDETACGEIGTAKTDDRADNVPFQCVVMCGPWEAICRYRLRIKLLPGNGKKGQIASEALNSFKKSEVDEYRRGLLGQMKMDELSLAILGNCKVDKRCNG</sequence>
<proteinExistence type="inferred from homology"/>
<evidence type="ECO:0000256" key="1">
    <source>
        <dbReference type="ARBA" id="ARBA00004496"/>
    </source>
</evidence>
<dbReference type="EMBL" id="FO082871">
    <property type="protein sequence ID" value="SIO73327.1"/>
    <property type="molecule type" value="Genomic_DNA"/>
</dbReference>
<comment type="similarity">
    <text evidence="2">Belongs to the NEMF family.</text>
</comment>
<dbReference type="GeneID" id="24423445"/>
<dbReference type="KEGG" id="bmic:BMR1_01G01860_2"/>
<organism evidence="9 10">
    <name type="scientific">Babesia microti (strain RI)</name>
    <dbReference type="NCBI Taxonomy" id="1133968"/>
    <lineage>
        <taxon>Eukaryota</taxon>
        <taxon>Sar</taxon>
        <taxon>Alveolata</taxon>
        <taxon>Apicomplexa</taxon>
        <taxon>Aconoidasida</taxon>
        <taxon>Piroplasmida</taxon>
        <taxon>Babesiidae</taxon>
        <taxon>Babesia</taxon>
    </lineage>
</organism>
<dbReference type="AlphaFoldDB" id="A0A1N6LWT1"/>
<dbReference type="GO" id="GO:0043023">
    <property type="term" value="F:ribosomal large subunit binding"/>
    <property type="evidence" value="ECO:0007669"/>
    <property type="project" value="TreeGrafter"/>
</dbReference>
<name>A0A1N6LWT1_BABMR</name>
<keyword evidence="4" id="KW-0175">Coiled coil</keyword>
<dbReference type="Gene3D" id="2.30.310.10">
    <property type="entry name" value="ibrinogen binding protein from staphylococcus aureus domain"/>
    <property type="match status" value="1"/>
</dbReference>
<evidence type="ECO:0000256" key="6">
    <source>
        <dbReference type="SAM" id="MobiDB-lite"/>
    </source>
</evidence>
<dbReference type="GO" id="GO:0005737">
    <property type="term" value="C:cytoplasm"/>
    <property type="evidence" value="ECO:0007669"/>
    <property type="project" value="UniProtKB-SubCell"/>
</dbReference>
<accession>A0A1N6LWT1</accession>
<evidence type="ECO:0000256" key="5">
    <source>
        <dbReference type="ARBA" id="ARBA00070414"/>
    </source>
</evidence>
<reference evidence="9 10" key="3">
    <citation type="journal article" date="2016" name="Sci. Rep.">
        <title>Genome-wide diversity and gene expression profiling of Babesia microti isolates identify polymorphic genes that mediate host-pathogen interactions.</title>
        <authorList>
            <person name="Silva J.C."/>
            <person name="Cornillot E."/>
            <person name="McCracken C."/>
            <person name="Usmani-Brown S."/>
            <person name="Dwivedi A."/>
            <person name="Ifeonu O.O."/>
            <person name="Crabtree J."/>
            <person name="Gotia H.T."/>
            <person name="Virji A.Z."/>
            <person name="Reynes C."/>
            <person name="Colinge J."/>
            <person name="Kumar V."/>
            <person name="Lawres L."/>
            <person name="Pazzi J.E."/>
            <person name="Pablo J.V."/>
            <person name="Hung C."/>
            <person name="Brancato J."/>
            <person name="Kumari P."/>
            <person name="Orvis J."/>
            <person name="Tretina K."/>
            <person name="Chibucos M."/>
            <person name="Ott S."/>
            <person name="Sadzewicz L."/>
            <person name="Sengamalay N."/>
            <person name="Shetty A.C."/>
            <person name="Su Q."/>
            <person name="Tallon L."/>
            <person name="Fraser C.M."/>
            <person name="Frutos R."/>
            <person name="Molina D.M."/>
            <person name="Krause P.J."/>
            <person name="Ben Mamoun C."/>
        </authorList>
    </citation>
    <scope>NUCLEOTIDE SEQUENCE [LARGE SCALE GENOMIC DNA]</scope>
    <source>
        <strain evidence="9 10">RI</strain>
    </source>
</reference>
<dbReference type="FunFam" id="2.30.310.10:FF:000003">
    <property type="entry name" value="Zinc knuckle domain containing protein"/>
    <property type="match status" value="1"/>
</dbReference>
<evidence type="ECO:0000256" key="2">
    <source>
        <dbReference type="ARBA" id="ARBA00008318"/>
    </source>
</evidence>
<keyword evidence="10" id="KW-1185">Reference proteome</keyword>
<evidence type="ECO:0000259" key="7">
    <source>
        <dbReference type="Pfam" id="PF05670"/>
    </source>
</evidence>
<feature type="domain" description="NFACT protein C-terminal" evidence="8">
    <location>
        <begin position="822"/>
        <end position="875"/>
    </location>
</feature>
<dbReference type="InterPro" id="IPR008532">
    <property type="entry name" value="NFACT_RNA-bd"/>
</dbReference>
<dbReference type="GO" id="GO:0072344">
    <property type="term" value="P:rescue of stalled ribosome"/>
    <property type="evidence" value="ECO:0007669"/>
    <property type="project" value="TreeGrafter"/>
</dbReference>
<evidence type="ECO:0000256" key="3">
    <source>
        <dbReference type="ARBA" id="ARBA00022490"/>
    </source>
</evidence>
<dbReference type="GO" id="GO:1990116">
    <property type="term" value="P:ribosome-associated ubiquitin-dependent protein catabolic process"/>
    <property type="evidence" value="ECO:0007669"/>
    <property type="project" value="TreeGrafter"/>
</dbReference>
<feature type="region of interest" description="Disordered" evidence="6">
    <location>
        <begin position="695"/>
        <end position="716"/>
    </location>
</feature>
<reference evidence="9 10" key="1">
    <citation type="journal article" date="2012" name="Nucleic Acids Res.">
        <title>Sequencing of the smallest Apicomplexan genome from the human pathogen Babesia microti.</title>
        <authorList>
            <person name="Cornillot E."/>
            <person name="Hadj-Kaddour K."/>
            <person name="Dassouli A."/>
            <person name="Noel B."/>
            <person name="Ranwez V."/>
            <person name="Vacherie B."/>
            <person name="Augagneur Y."/>
            <person name="Bres V."/>
            <person name="Duclos A."/>
            <person name="Randazzo S."/>
            <person name="Carcy B."/>
            <person name="Debierre-Grockiego F."/>
            <person name="Delbecq S."/>
            <person name="Moubri-Menage K."/>
            <person name="Shams-Eldin H."/>
            <person name="Usmani-Brown S."/>
            <person name="Bringaud F."/>
            <person name="Wincker P."/>
            <person name="Vivares C.P."/>
            <person name="Schwarz R.T."/>
            <person name="Schetters T.P."/>
            <person name="Krause P.J."/>
            <person name="Gorenflot A."/>
            <person name="Berry V."/>
            <person name="Barbe V."/>
            <person name="Ben Mamoun C."/>
        </authorList>
    </citation>
    <scope>NUCLEOTIDE SEQUENCE [LARGE SCALE GENOMIC DNA]</scope>
    <source>
        <strain evidence="9 10">RI</strain>
    </source>
</reference>
<protein>
    <recommendedName>
        <fullName evidence="5">Ribosome quality control complex subunit 2</fullName>
    </recommendedName>
</protein>
<dbReference type="OrthoDB" id="207084at2759"/>
<reference evidence="9 10" key="2">
    <citation type="journal article" date="2013" name="PLoS ONE">
        <title>Whole genome mapping and re-organization of the nuclear and mitochondrial genomes of Babesia microti isolates.</title>
        <authorList>
            <person name="Cornillot E."/>
            <person name="Dassouli A."/>
            <person name="Garg A."/>
            <person name="Pachikara N."/>
            <person name="Randazzo S."/>
            <person name="Depoix D."/>
            <person name="Carcy B."/>
            <person name="Delbecq S."/>
            <person name="Frutos R."/>
            <person name="Silva J.C."/>
            <person name="Sutton R."/>
            <person name="Krause P.J."/>
            <person name="Mamoun C.B."/>
        </authorList>
    </citation>
    <scope>NUCLEOTIDE SEQUENCE [LARGE SCALE GENOMIC DNA]</scope>
    <source>
        <strain evidence="9 10">RI</strain>
    </source>
</reference>
<keyword evidence="3" id="KW-0963">Cytoplasm</keyword>
<dbReference type="Pfam" id="PF11923">
    <property type="entry name" value="NFACT-C"/>
    <property type="match status" value="1"/>
</dbReference>
<gene>
    <name evidence="9" type="ORF">BMR1_01G01860_2</name>
</gene>
<dbReference type="Proteomes" id="UP000002899">
    <property type="component" value="Chromosome I"/>
</dbReference>